<feature type="domain" description="PPM-type phosphatase" evidence="2">
    <location>
        <begin position="1"/>
        <end position="211"/>
    </location>
</feature>
<evidence type="ECO:0000313" key="3">
    <source>
        <dbReference type="EMBL" id="KUG25921.1"/>
    </source>
</evidence>
<dbReference type="InterPro" id="IPR052016">
    <property type="entry name" value="Bact_Sigma-Reg"/>
</dbReference>
<reference evidence="3" key="1">
    <citation type="journal article" date="2015" name="Proc. Natl. Acad. Sci. U.S.A.">
        <title>Networks of energetic and metabolic interactions define dynamics in microbial communities.</title>
        <authorList>
            <person name="Embree M."/>
            <person name="Liu J.K."/>
            <person name="Al-Bassam M.M."/>
            <person name="Zengler K."/>
        </authorList>
    </citation>
    <scope>NUCLEOTIDE SEQUENCE</scope>
</reference>
<name>A0A0W8FYN9_9ZZZZ</name>
<dbReference type="PANTHER" id="PTHR43156:SF2">
    <property type="entry name" value="STAGE II SPORULATION PROTEIN E"/>
    <property type="match status" value="1"/>
</dbReference>
<proteinExistence type="predicted"/>
<keyword evidence="1" id="KW-0378">Hydrolase</keyword>
<dbReference type="InterPro" id="IPR001932">
    <property type="entry name" value="PPM-type_phosphatase-like_dom"/>
</dbReference>
<protein>
    <submittedName>
        <fullName evidence="3">Serine phosphatase rsbu, regulator of sigma subunit</fullName>
    </submittedName>
</protein>
<dbReference type="InterPro" id="IPR036457">
    <property type="entry name" value="PPM-type-like_dom_sf"/>
</dbReference>
<dbReference type="SMART" id="SM00331">
    <property type="entry name" value="PP2C_SIG"/>
    <property type="match status" value="1"/>
</dbReference>
<comment type="caution">
    <text evidence="3">The sequence shown here is derived from an EMBL/GenBank/DDBJ whole genome shotgun (WGS) entry which is preliminary data.</text>
</comment>
<dbReference type="SUPFAM" id="SSF81606">
    <property type="entry name" value="PP2C-like"/>
    <property type="match status" value="1"/>
</dbReference>
<dbReference type="PANTHER" id="PTHR43156">
    <property type="entry name" value="STAGE II SPORULATION PROTEIN E-RELATED"/>
    <property type="match status" value="1"/>
</dbReference>
<evidence type="ECO:0000259" key="2">
    <source>
        <dbReference type="SMART" id="SM00331"/>
    </source>
</evidence>
<dbReference type="Gene3D" id="3.60.40.10">
    <property type="entry name" value="PPM-type phosphatase domain"/>
    <property type="match status" value="1"/>
</dbReference>
<evidence type="ECO:0000256" key="1">
    <source>
        <dbReference type="ARBA" id="ARBA00022801"/>
    </source>
</evidence>
<sequence>MIPAMHVGGDYYDFIKVSENKLFIIIGDVSGKGLAASFYMSKLQTMVRLYCNEYSSPKEVLTKVNKIMYESIERSWFITVAIGLFDLEKKKLYYCRAGHTPLIEMNVNSILHYQSKGIGVGLEKGDIFDSSLDEIVIDLNRKHSYIFFSDGITEAMNEHDEMYGNTRFEKLLIENSHKSSNEILQLTLQSLEAFRTKSPQNDDITLVVVKYN</sequence>
<dbReference type="GO" id="GO:0016791">
    <property type="term" value="F:phosphatase activity"/>
    <property type="evidence" value="ECO:0007669"/>
    <property type="project" value="TreeGrafter"/>
</dbReference>
<organism evidence="3">
    <name type="scientific">hydrocarbon metagenome</name>
    <dbReference type="NCBI Taxonomy" id="938273"/>
    <lineage>
        <taxon>unclassified sequences</taxon>
        <taxon>metagenomes</taxon>
        <taxon>ecological metagenomes</taxon>
    </lineage>
</organism>
<gene>
    <name evidence="3" type="ORF">ASZ90_004255</name>
</gene>
<dbReference type="AlphaFoldDB" id="A0A0W8FYN9"/>
<dbReference type="EMBL" id="LNQE01000574">
    <property type="protein sequence ID" value="KUG25921.1"/>
    <property type="molecule type" value="Genomic_DNA"/>
</dbReference>
<dbReference type="Pfam" id="PF07228">
    <property type="entry name" value="SpoIIE"/>
    <property type="match status" value="1"/>
</dbReference>
<accession>A0A0W8FYN9</accession>